<evidence type="ECO:0000256" key="3">
    <source>
        <dbReference type="ARBA" id="ARBA00013085"/>
    </source>
</evidence>
<dbReference type="EC" id="3.1.3.15" evidence="3 8"/>
<dbReference type="EMBL" id="QPJT01000006">
    <property type="protein sequence ID" value="RCX17975.1"/>
    <property type="molecule type" value="Genomic_DNA"/>
</dbReference>
<dbReference type="Pfam" id="PF02811">
    <property type="entry name" value="PHP"/>
    <property type="match status" value="1"/>
</dbReference>
<sequence length="266" mass="30535">MELYDCHIHSTFSPDGKSRVSEYADVIGKGGLKGIGFAEHLDFLPECGAYGFLDYRGYTASVKEYRDKGYAVYAGAEVDYSLSVQQEILKRLNEESYDFTICSIHNAGGRPVSDRKTEHFYDRDIFFNTIESYYKELKSSIKVEVFDAIGHIGVFRRHLTEDFYRDEKLNRWLDELDDEVARLCASSDKIVEVNSSGLFSACNSILPRVSILKAYFNYRGRRVCMSSDAHDVLHTARGFDTVREILLDIGFRHVYLPWDKEHPANL</sequence>
<evidence type="ECO:0000259" key="9">
    <source>
        <dbReference type="SMART" id="SM00481"/>
    </source>
</evidence>
<dbReference type="NCBIfam" id="TIGR01856">
    <property type="entry name" value="hisJ_fam"/>
    <property type="match status" value="1"/>
</dbReference>
<keyword evidence="6 8" id="KW-0368">Histidine biosynthesis</keyword>
<dbReference type="GO" id="GO:0004401">
    <property type="term" value="F:histidinol-phosphatase activity"/>
    <property type="evidence" value="ECO:0007669"/>
    <property type="project" value="UniProtKB-UniRule"/>
</dbReference>
<evidence type="ECO:0000256" key="4">
    <source>
        <dbReference type="ARBA" id="ARBA00022605"/>
    </source>
</evidence>
<evidence type="ECO:0000256" key="6">
    <source>
        <dbReference type="ARBA" id="ARBA00023102"/>
    </source>
</evidence>
<accession>A0A369B9H5</accession>
<reference evidence="10 11" key="1">
    <citation type="submission" date="2018-07" db="EMBL/GenBank/DDBJ databases">
        <title>Genomic Encyclopedia of Type Strains, Phase IV (KMG-IV): sequencing the most valuable type-strain genomes for metagenomic binning, comparative biology and taxonomic classification.</title>
        <authorList>
            <person name="Goeker M."/>
        </authorList>
    </citation>
    <scope>NUCLEOTIDE SEQUENCE [LARGE SCALE GENOMIC DNA]</scope>
    <source>
        <strain evidence="10 11">DSM 27016</strain>
    </source>
</reference>
<evidence type="ECO:0000256" key="5">
    <source>
        <dbReference type="ARBA" id="ARBA00022801"/>
    </source>
</evidence>
<gene>
    <name evidence="10" type="ORF">DFR58_106144</name>
</gene>
<comment type="caution">
    <text evidence="10">The sequence shown here is derived from an EMBL/GenBank/DDBJ whole genome shotgun (WGS) entry which is preliminary data.</text>
</comment>
<dbReference type="SUPFAM" id="SSF89550">
    <property type="entry name" value="PHP domain-like"/>
    <property type="match status" value="1"/>
</dbReference>
<feature type="domain" description="Polymerase/histidinol phosphatase N-terminal" evidence="9">
    <location>
        <begin position="4"/>
        <end position="64"/>
    </location>
</feature>
<keyword evidence="5 8" id="KW-0378">Hydrolase</keyword>
<protein>
    <recommendedName>
        <fullName evidence="3 8">Histidinol-phosphatase</fullName>
        <shortName evidence="8">HolPase</shortName>
        <ecNumber evidence="3 8">3.1.3.15</ecNumber>
    </recommendedName>
</protein>
<dbReference type="SMART" id="SM00481">
    <property type="entry name" value="POLIIIAc"/>
    <property type="match status" value="1"/>
</dbReference>
<dbReference type="Proteomes" id="UP000253034">
    <property type="component" value="Unassembled WGS sequence"/>
</dbReference>
<comment type="similarity">
    <text evidence="2 8">Belongs to the PHP hydrolase family. HisK subfamily.</text>
</comment>
<evidence type="ECO:0000256" key="7">
    <source>
        <dbReference type="ARBA" id="ARBA00049158"/>
    </source>
</evidence>
<organism evidence="10 11">
    <name type="scientific">Anaerobacterium chartisolvens</name>
    <dbReference type="NCBI Taxonomy" id="1297424"/>
    <lineage>
        <taxon>Bacteria</taxon>
        <taxon>Bacillati</taxon>
        <taxon>Bacillota</taxon>
        <taxon>Clostridia</taxon>
        <taxon>Eubacteriales</taxon>
        <taxon>Oscillospiraceae</taxon>
        <taxon>Anaerobacterium</taxon>
    </lineage>
</organism>
<dbReference type="AlphaFoldDB" id="A0A369B9H5"/>
<comment type="catalytic activity">
    <reaction evidence="7 8">
        <text>L-histidinol phosphate + H2O = L-histidinol + phosphate</text>
        <dbReference type="Rhea" id="RHEA:14465"/>
        <dbReference type="ChEBI" id="CHEBI:15377"/>
        <dbReference type="ChEBI" id="CHEBI:43474"/>
        <dbReference type="ChEBI" id="CHEBI:57699"/>
        <dbReference type="ChEBI" id="CHEBI:57980"/>
        <dbReference type="EC" id="3.1.3.15"/>
    </reaction>
</comment>
<comment type="pathway">
    <text evidence="1 8">Amino-acid biosynthesis; L-histidine biosynthesis; L-histidine from 5-phospho-alpha-D-ribose 1-diphosphate: step 8/9.</text>
</comment>
<proteinExistence type="inferred from homology"/>
<dbReference type="InterPro" id="IPR004013">
    <property type="entry name" value="PHP_dom"/>
</dbReference>
<dbReference type="GO" id="GO:0005737">
    <property type="term" value="C:cytoplasm"/>
    <property type="evidence" value="ECO:0007669"/>
    <property type="project" value="TreeGrafter"/>
</dbReference>
<evidence type="ECO:0000313" key="10">
    <source>
        <dbReference type="EMBL" id="RCX17975.1"/>
    </source>
</evidence>
<evidence type="ECO:0000256" key="2">
    <source>
        <dbReference type="ARBA" id="ARBA00009152"/>
    </source>
</evidence>
<dbReference type="InterPro" id="IPR016195">
    <property type="entry name" value="Pol/histidinol_Pase-like"/>
</dbReference>
<keyword evidence="11" id="KW-1185">Reference proteome</keyword>
<dbReference type="PANTHER" id="PTHR21039">
    <property type="entry name" value="HISTIDINOL PHOSPHATASE-RELATED"/>
    <property type="match status" value="1"/>
</dbReference>
<evidence type="ECO:0000256" key="1">
    <source>
        <dbReference type="ARBA" id="ARBA00004970"/>
    </source>
</evidence>
<dbReference type="InterPro" id="IPR010140">
    <property type="entry name" value="Histidinol_P_phosphatase_HisJ"/>
</dbReference>
<dbReference type="Gene3D" id="3.20.20.140">
    <property type="entry name" value="Metal-dependent hydrolases"/>
    <property type="match status" value="1"/>
</dbReference>
<dbReference type="UniPathway" id="UPA00031">
    <property type="reaction ID" value="UER00013"/>
</dbReference>
<dbReference type="PANTHER" id="PTHR21039:SF0">
    <property type="entry name" value="HISTIDINOL-PHOSPHATASE"/>
    <property type="match status" value="1"/>
</dbReference>
<dbReference type="GO" id="GO:0000105">
    <property type="term" value="P:L-histidine biosynthetic process"/>
    <property type="evidence" value="ECO:0007669"/>
    <property type="project" value="UniProtKB-UniRule"/>
</dbReference>
<evidence type="ECO:0000313" key="11">
    <source>
        <dbReference type="Proteomes" id="UP000253034"/>
    </source>
</evidence>
<keyword evidence="4 8" id="KW-0028">Amino-acid biosynthesis</keyword>
<dbReference type="InterPro" id="IPR003141">
    <property type="entry name" value="Pol/His_phosphatase_N"/>
</dbReference>
<name>A0A369B9H5_9FIRM</name>
<evidence type="ECO:0000256" key="8">
    <source>
        <dbReference type="RuleBase" id="RU366003"/>
    </source>
</evidence>